<sequence>MRLLRTSLSEDGRLELIEAWDERVPPYAILSHTWSTTASDEVLYRDVLSGTSSRKPAYDKVVGAMNLAHIEGYEYIWIDTLCIDKSSSADLSEAINSMYAYYGQAGICYIYLSDVTAAQSLADARWWTRGWTLQELLAPSHAVFYTLDWQCIGGRDELVEEISSISGIQRHYLVDSSRDVLWTASIAKRMSWAARRKTGRSEDMAYSLLGLFSVNMPLLYGEGGKRAFLRLQEEIMKSTDDHTIFAWVDSHGSDEPHGLLADSPLAFAHTGQYQPYFDHGTRRPYAMTNRGLQMSLPLTRKGPGEYFAALECPPNADSSRGNLAVVLKRWPGTEKNADFQRYSRIECSTLTAIGTRGDLQNLYVPQATAQVAGVRMYPDMFFRLHQLPAPYKLISVRYDQQLPNDKLGADRFTKMPKSTEFLMNLPMSAKPSTVSAILLMESTKHAAVFAVLLGTSASSEAAFDIKLFPTVALTRETELEAQFTSVTSGSWVILGSYRFKIDFKEVIQVGQVICNVHIEAVSNRGRHKAELSEDGSLILQKSLPVRIASSLFVPK</sequence>
<evidence type="ECO:0000313" key="3">
    <source>
        <dbReference type="EMBL" id="PIA91838.1"/>
    </source>
</evidence>
<dbReference type="Pfam" id="PF26640">
    <property type="entry name" value="DUF8212"/>
    <property type="match status" value="1"/>
</dbReference>
<evidence type="ECO:0000313" key="4">
    <source>
        <dbReference type="EMBL" id="WPB06557.1"/>
    </source>
</evidence>
<protein>
    <submittedName>
        <fullName evidence="3">Vegetative incompatibility protein HET-E-1</fullName>
    </submittedName>
</protein>
<dbReference type="PANTHER" id="PTHR10622:SF10">
    <property type="entry name" value="HET DOMAIN-CONTAINING PROTEIN"/>
    <property type="match status" value="1"/>
</dbReference>
<organism evidence="3 5">
    <name type="scientific">Cercospora beticola</name>
    <name type="common">Sugarbeet leaf spot fungus</name>
    <dbReference type="NCBI Taxonomy" id="122368"/>
    <lineage>
        <taxon>Eukaryota</taxon>
        <taxon>Fungi</taxon>
        <taxon>Dikarya</taxon>
        <taxon>Ascomycota</taxon>
        <taxon>Pezizomycotina</taxon>
        <taxon>Dothideomycetes</taxon>
        <taxon>Dothideomycetidae</taxon>
        <taxon>Mycosphaerellales</taxon>
        <taxon>Mycosphaerellaceae</taxon>
        <taxon>Cercospora</taxon>
    </lineage>
</organism>
<dbReference type="OrthoDB" id="20872at2759"/>
<dbReference type="InterPro" id="IPR010730">
    <property type="entry name" value="HET"/>
</dbReference>
<reference evidence="4 6" key="2">
    <citation type="submission" date="2023-09" db="EMBL/GenBank/DDBJ databases">
        <title>Complete-Gapless Cercospora beticola genome.</title>
        <authorList>
            <person name="Wyatt N.A."/>
            <person name="Spanner R.E."/>
            <person name="Bolton M.D."/>
        </authorList>
    </citation>
    <scope>NUCLEOTIDE SEQUENCE [LARGE SCALE GENOMIC DNA]</scope>
    <source>
        <strain evidence="4">Cb09-40</strain>
    </source>
</reference>
<dbReference type="EMBL" id="CP134190">
    <property type="protein sequence ID" value="WPB06557.1"/>
    <property type="molecule type" value="Genomic_DNA"/>
</dbReference>
<evidence type="ECO:0000313" key="5">
    <source>
        <dbReference type="Proteomes" id="UP000230605"/>
    </source>
</evidence>
<feature type="domain" description="Heterokaryon incompatibility" evidence="1">
    <location>
        <begin position="27"/>
        <end position="119"/>
    </location>
</feature>
<feature type="domain" description="DUF8212" evidence="2">
    <location>
        <begin position="226"/>
        <end position="263"/>
    </location>
</feature>
<evidence type="ECO:0000313" key="6">
    <source>
        <dbReference type="Proteomes" id="UP001302367"/>
    </source>
</evidence>
<keyword evidence="6" id="KW-1185">Reference proteome</keyword>
<dbReference type="InterPro" id="IPR058525">
    <property type="entry name" value="DUF8212"/>
</dbReference>
<gene>
    <name evidence="3" type="ORF">CB0940_09154</name>
    <name evidence="4" type="ORF">RHO25_011214</name>
</gene>
<dbReference type="AlphaFoldDB" id="A0A2G5HH26"/>
<evidence type="ECO:0000259" key="2">
    <source>
        <dbReference type="Pfam" id="PF26640"/>
    </source>
</evidence>
<accession>A0A2G5HH26</accession>
<dbReference type="Proteomes" id="UP000230605">
    <property type="component" value="Chromosome 7"/>
</dbReference>
<reference evidence="3 5" key="1">
    <citation type="submission" date="2015-10" db="EMBL/GenBank/DDBJ databases">
        <title>The cercosporin biosynthetic gene cluster was horizontally transferred to several fungal lineages and shown to be expanded in Cercospora beticola based on microsynteny with recipient genomes.</title>
        <authorList>
            <person name="De Jonge R."/>
            <person name="Ebert M.K."/>
            <person name="Suttle J.C."/>
            <person name="Jurick Ii W.M."/>
            <person name="Secor G.A."/>
            <person name="Thomma B.P."/>
            <person name="Van De Peer Y."/>
            <person name="Bolton M.D."/>
        </authorList>
    </citation>
    <scope>NUCLEOTIDE SEQUENCE [LARGE SCALE GENOMIC DNA]</scope>
    <source>
        <strain evidence="3 5">09-40</strain>
    </source>
</reference>
<dbReference type="PANTHER" id="PTHR10622">
    <property type="entry name" value="HET DOMAIN-CONTAINING PROTEIN"/>
    <property type="match status" value="1"/>
</dbReference>
<proteinExistence type="predicted"/>
<dbReference type="EMBL" id="LKMD01000106">
    <property type="protein sequence ID" value="PIA91838.1"/>
    <property type="molecule type" value="Genomic_DNA"/>
</dbReference>
<dbReference type="Pfam" id="PF06985">
    <property type="entry name" value="HET"/>
    <property type="match status" value="1"/>
</dbReference>
<dbReference type="Proteomes" id="UP001302367">
    <property type="component" value="Chromosome 7"/>
</dbReference>
<name>A0A2G5HH26_CERBT</name>
<evidence type="ECO:0000259" key="1">
    <source>
        <dbReference type="Pfam" id="PF06985"/>
    </source>
</evidence>